<dbReference type="PANTHER" id="PTHR21294:SF17">
    <property type="entry name" value="PROTEIN FIXA"/>
    <property type="match status" value="1"/>
</dbReference>
<gene>
    <name evidence="2" type="ORF">S03H2_41023</name>
</gene>
<organism evidence="2">
    <name type="scientific">marine sediment metagenome</name>
    <dbReference type="NCBI Taxonomy" id="412755"/>
    <lineage>
        <taxon>unclassified sequences</taxon>
        <taxon>metagenomes</taxon>
        <taxon>ecological metagenomes</taxon>
    </lineage>
</organism>
<reference evidence="2" key="1">
    <citation type="journal article" date="2014" name="Front. Microbiol.">
        <title>High frequency of phylogenetically diverse reductive dehalogenase-homologous genes in deep subseafloor sedimentary metagenomes.</title>
        <authorList>
            <person name="Kawai M."/>
            <person name="Futagami T."/>
            <person name="Toyoda A."/>
            <person name="Takaki Y."/>
            <person name="Nishi S."/>
            <person name="Hori S."/>
            <person name="Arai W."/>
            <person name="Tsubouchi T."/>
            <person name="Morono Y."/>
            <person name="Uchiyama I."/>
            <person name="Ito T."/>
            <person name="Fujiyama A."/>
            <person name="Inagaki F."/>
            <person name="Takami H."/>
        </authorList>
    </citation>
    <scope>NUCLEOTIDE SEQUENCE</scope>
    <source>
        <strain evidence="2">Expedition CK06-06</strain>
    </source>
</reference>
<dbReference type="InterPro" id="IPR012255">
    <property type="entry name" value="ETF_b"/>
</dbReference>
<dbReference type="EMBL" id="BARU01025465">
    <property type="protein sequence ID" value="GAH66753.1"/>
    <property type="molecule type" value="Genomic_DNA"/>
</dbReference>
<evidence type="ECO:0000259" key="1">
    <source>
        <dbReference type="Pfam" id="PF01012"/>
    </source>
</evidence>
<dbReference type="Gene3D" id="3.40.50.620">
    <property type="entry name" value="HUPs"/>
    <property type="match status" value="1"/>
</dbReference>
<evidence type="ECO:0000313" key="2">
    <source>
        <dbReference type="EMBL" id="GAH66753.1"/>
    </source>
</evidence>
<dbReference type="InterPro" id="IPR014730">
    <property type="entry name" value="ETF_a/b_N"/>
</dbReference>
<dbReference type="GO" id="GO:0009055">
    <property type="term" value="F:electron transfer activity"/>
    <property type="evidence" value="ECO:0007669"/>
    <property type="project" value="InterPro"/>
</dbReference>
<accession>X1JAF9</accession>
<dbReference type="InterPro" id="IPR014729">
    <property type="entry name" value="Rossmann-like_a/b/a_fold"/>
</dbReference>
<dbReference type="SUPFAM" id="SSF52402">
    <property type="entry name" value="Adenine nucleotide alpha hydrolases-like"/>
    <property type="match status" value="1"/>
</dbReference>
<dbReference type="PANTHER" id="PTHR21294">
    <property type="entry name" value="ELECTRON TRANSFER FLAVOPROTEIN BETA-SUBUNIT"/>
    <property type="match status" value="1"/>
</dbReference>
<protein>
    <recommendedName>
        <fullName evidence="1">Electron transfer flavoprotein alpha/beta-subunit N-terminal domain-containing protein</fullName>
    </recommendedName>
</protein>
<feature type="non-terminal residue" evidence="2">
    <location>
        <position position="96"/>
    </location>
</feature>
<dbReference type="Pfam" id="PF01012">
    <property type="entry name" value="ETF"/>
    <property type="match status" value="1"/>
</dbReference>
<sequence length="96" mass="10128">MNVVVCLKQVPGTAEVKIDPQTNTLVREGIENIINPFDTYALEEGVRIKERCGGKVTAISMGPPQAETALKEAASLGADEAILLSDPAFAGADTWA</sequence>
<feature type="domain" description="Electron transfer flavoprotein alpha/beta-subunit N-terminal" evidence="1">
    <location>
        <begin position="23"/>
        <end position="96"/>
    </location>
</feature>
<dbReference type="AlphaFoldDB" id="X1JAF9"/>
<name>X1JAF9_9ZZZZ</name>
<proteinExistence type="predicted"/>
<comment type="caution">
    <text evidence="2">The sequence shown here is derived from an EMBL/GenBank/DDBJ whole genome shotgun (WGS) entry which is preliminary data.</text>
</comment>